<comment type="caution">
    <text evidence="2">The sequence shown here is derived from an EMBL/GenBank/DDBJ whole genome shotgun (WGS) entry which is preliminary data.</text>
</comment>
<accession>A0ABT3CSS7</accession>
<proteinExistence type="predicted"/>
<protein>
    <recommendedName>
        <fullName evidence="4">Ig-like domain-containing protein</fullName>
    </recommendedName>
</protein>
<evidence type="ECO:0000313" key="3">
    <source>
        <dbReference type="Proteomes" id="UP001300692"/>
    </source>
</evidence>
<feature type="signal peptide" evidence="1">
    <location>
        <begin position="1"/>
        <end position="21"/>
    </location>
</feature>
<dbReference type="EMBL" id="JAOYOD010000001">
    <property type="protein sequence ID" value="MCV9386618.1"/>
    <property type="molecule type" value="Genomic_DNA"/>
</dbReference>
<evidence type="ECO:0008006" key="4">
    <source>
        <dbReference type="Google" id="ProtNLM"/>
    </source>
</evidence>
<dbReference type="RefSeq" id="WP_264137430.1">
    <property type="nucleotide sequence ID" value="NZ_JAOYOD010000001.1"/>
</dbReference>
<dbReference type="Proteomes" id="UP001300692">
    <property type="component" value="Unassembled WGS sequence"/>
</dbReference>
<gene>
    <name evidence="2" type="ORF">N7U62_08090</name>
</gene>
<name>A0ABT3CSS7_9BACT</name>
<keyword evidence="3" id="KW-1185">Reference proteome</keyword>
<reference evidence="2 3" key="1">
    <citation type="submission" date="2022-10" db="EMBL/GenBank/DDBJ databases">
        <title>Comparative genomics and taxonomic characterization of three novel marine species of genus Reichenbachiella exhibiting antioxidant and polysaccharide degradation activities.</title>
        <authorList>
            <person name="Muhammad N."/>
            <person name="Lee Y.-J."/>
            <person name="Ko J."/>
            <person name="Kim S.-G."/>
        </authorList>
    </citation>
    <scope>NUCLEOTIDE SEQUENCE [LARGE SCALE GENOMIC DNA]</scope>
    <source>
        <strain evidence="2 3">ABR2-5</strain>
    </source>
</reference>
<organism evidence="2 3">
    <name type="scientific">Reichenbachiella ulvae</name>
    <dbReference type="NCBI Taxonomy" id="2980104"/>
    <lineage>
        <taxon>Bacteria</taxon>
        <taxon>Pseudomonadati</taxon>
        <taxon>Bacteroidota</taxon>
        <taxon>Cytophagia</taxon>
        <taxon>Cytophagales</taxon>
        <taxon>Reichenbachiellaceae</taxon>
        <taxon>Reichenbachiella</taxon>
    </lineage>
</organism>
<evidence type="ECO:0000256" key="1">
    <source>
        <dbReference type="SAM" id="SignalP"/>
    </source>
</evidence>
<feature type="chain" id="PRO_5046154700" description="Ig-like domain-containing protein" evidence="1">
    <location>
        <begin position="22"/>
        <end position="216"/>
    </location>
</feature>
<keyword evidence="1" id="KW-0732">Signal</keyword>
<evidence type="ECO:0000313" key="2">
    <source>
        <dbReference type="EMBL" id="MCV9386618.1"/>
    </source>
</evidence>
<sequence>MQLKKLVLVASFIISILLVNCGDSDELNISSNIFNSNPGTKWIYVNDYSDTLTWEFTQIKGIEGLELSELGITQTVTNFSYYSQSGNRILKHAEILPKIKYQIDDPDDLTNLETDTLILYSTPSIEYVFNQEIGYKWNRKVFIANTDRYQEVNVQMEVTGNETIETEAGNYNCNVIEDEFGVTYFVSEHGLIKTETTVSLSDTTFILTQELVEIVL</sequence>